<comment type="caution">
    <text evidence="1">The sequence shown here is derived from an EMBL/GenBank/DDBJ whole genome shotgun (WGS) entry which is preliminary data.</text>
</comment>
<dbReference type="Proteomes" id="UP000245956">
    <property type="component" value="Unassembled WGS sequence"/>
</dbReference>
<protein>
    <submittedName>
        <fullName evidence="1">Uncharacterized protein</fullName>
    </submittedName>
</protein>
<accession>A0A2U3EPY0</accession>
<dbReference type="EMBL" id="LCWV01000001">
    <property type="protein sequence ID" value="PWI76530.1"/>
    <property type="molecule type" value="Genomic_DNA"/>
</dbReference>
<gene>
    <name evidence="1" type="ORF">PCL_03724</name>
</gene>
<sequence length="105" mass="11261">MGPASAGQVPPKLLLLLLLLPPQQLLLQLLLLRLLAEVASRAPGRFWRLGSTAVPPGNLHDALRLALASAMLHRAMCTTLWSPTTVSASAATDHRVVDSLSQLPW</sequence>
<dbReference type="AlphaFoldDB" id="A0A2U3EPY0"/>
<evidence type="ECO:0000313" key="1">
    <source>
        <dbReference type="EMBL" id="PWI76530.1"/>
    </source>
</evidence>
<reference evidence="1 2" key="1">
    <citation type="journal article" date="2016" name="Front. Microbiol.">
        <title>Genome and transcriptome sequences reveal the specific parasitism of the nematophagous Purpureocillium lilacinum 36-1.</title>
        <authorList>
            <person name="Xie J."/>
            <person name="Li S."/>
            <person name="Mo C."/>
            <person name="Xiao X."/>
            <person name="Peng D."/>
            <person name="Wang G."/>
            <person name="Xiao Y."/>
        </authorList>
    </citation>
    <scope>NUCLEOTIDE SEQUENCE [LARGE SCALE GENOMIC DNA]</scope>
    <source>
        <strain evidence="1 2">36-1</strain>
    </source>
</reference>
<name>A0A2U3EPY0_PURLI</name>
<organism evidence="1 2">
    <name type="scientific">Purpureocillium lilacinum</name>
    <name type="common">Paecilomyces lilacinus</name>
    <dbReference type="NCBI Taxonomy" id="33203"/>
    <lineage>
        <taxon>Eukaryota</taxon>
        <taxon>Fungi</taxon>
        <taxon>Dikarya</taxon>
        <taxon>Ascomycota</taxon>
        <taxon>Pezizomycotina</taxon>
        <taxon>Sordariomycetes</taxon>
        <taxon>Hypocreomycetidae</taxon>
        <taxon>Hypocreales</taxon>
        <taxon>Ophiocordycipitaceae</taxon>
        <taxon>Purpureocillium</taxon>
    </lineage>
</organism>
<proteinExistence type="predicted"/>
<evidence type="ECO:0000313" key="2">
    <source>
        <dbReference type="Proteomes" id="UP000245956"/>
    </source>
</evidence>